<dbReference type="InterPro" id="IPR017926">
    <property type="entry name" value="GATASE"/>
</dbReference>
<gene>
    <name evidence="8" type="primary">pabB</name>
    <name evidence="8" type="ORF">NGB36_19815</name>
</gene>
<name>A0ABT1Q208_9ACTN</name>
<dbReference type="EMBL" id="JANFNG010000016">
    <property type="protein sequence ID" value="MCQ4082790.1"/>
    <property type="molecule type" value="Genomic_DNA"/>
</dbReference>
<organism evidence="8 9">
    <name type="scientific">Streptomyces humicola</name>
    <dbReference type="NCBI Taxonomy" id="2953240"/>
    <lineage>
        <taxon>Bacteria</taxon>
        <taxon>Bacillati</taxon>
        <taxon>Actinomycetota</taxon>
        <taxon>Actinomycetes</taxon>
        <taxon>Kitasatosporales</taxon>
        <taxon>Streptomycetaceae</taxon>
        <taxon>Streptomyces</taxon>
    </lineage>
</organism>
<feature type="domain" description="Chorismate-utilising enzyme C-terminal" evidence="6">
    <location>
        <begin position="432"/>
        <end position="685"/>
    </location>
</feature>
<dbReference type="InterPro" id="IPR029062">
    <property type="entry name" value="Class_I_gatase-like"/>
</dbReference>
<dbReference type="NCBIfam" id="TIGR00553">
    <property type="entry name" value="pabB"/>
    <property type="match status" value="1"/>
</dbReference>
<dbReference type="InterPro" id="IPR006805">
    <property type="entry name" value="Anth_synth_I_N"/>
</dbReference>
<dbReference type="CDD" id="cd01743">
    <property type="entry name" value="GATase1_Anthranilate_Synthase"/>
    <property type="match status" value="1"/>
</dbReference>
<dbReference type="PANTHER" id="PTHR11236:SF18">
    <property type="entry name" value="AMINODEOXYCHORISMATE SYNTHASE"/>
    <property type="match status" value="1"/>
</dbReference>
<dbReference type="GO" id="GO:0046820">
    <property type="term" value="F:4-amino-4-deoxychorismate synthase activity"/>
    <property type="evidence" value="ECO:0007669"/>
    <property type="project" value="UniProtKB-EC"/>
</dbReference>
<dbReference type="PROSITE" id="PS51273">
    <property type="entry name" value="GATASE_TYPE_1"/>
    <property type="match status" value="1"/>
</dbReference>
<protein>
    <recommendedName>
        <fullName evidence="2">aminodeoxychorismate synthase</fullName>
        <ecNumber evidence="2">2.6.1.85</ecNumber>
    </recommendedName>
</protein>
<feature type="domain" description="Anthranilate synthase component I N-terminal" evidence="7">
    <location>
        <begin position="240"/>
        <end position="374"/>
    </location>
</feature>
<evidence type="ECO:0000259" key="6">
    <source>
        <dbReference type="Pfam" id="PF00425"/>
    </source>
</evidence>
<dbReference type="PANTHER" id="PTHR11236">
    <property type="entry name" value="AMINOBENZOATE/ANTHRANILATE SYNTHASE"/>
    <property type="match status" value="1"/>
</dbReference>
<dbReference type="PRINTS" id="PR00097">
    <property type="entry name" value="ANTSNTHASEII"/>
</dbReference>
<dbReference type="Pfam" id="PF00425">
    <property type="entry name" value="Chorismate_bind"/>
    <property type="match status" value="1"/>
</dbReference>
<dbReference type="Pfam" id="PF00117">
    <property type="entry name" value="GATase"/>
    <property type="match status" value="1"/>
</dbReference>
<comment type="similarity">
    <text evidence="1">In the C-terminal section; belongs to the anthranilate synthase component I family.</text>
</comment>
<evidence type="ECO:0000259" key="5">
    <source>
        <dbReference type="Pfam" id="PF00117"/>
    </source>
</evidence>
<evidence type="ECO:0000313" key="8">
    <source>
        <dbReference type="EMBL" id="MCQ4082790.1"/>
    </source>
</evidence>
<evidence type="ECO:0000256" key="1">
    <source>
        <dbReference type="ARBA" id="ARBA00005970"/>
    </source>
</evidence>
<dbReference type="NCBIfam" id="TIGR00566">
    <property type="entry name" value="trpG_papA"/>
    <property type="match status" value="1"/>
</dbReference>
<keyword evidence="8" id="KW-0032">Aminotransferase</keyword>
<evidence type="ECO:0000256" key="4">
    <source>
        <dbReference type="ARBA" id="ARBA00022962"/>
    </source>
</evidence>
<dbReference type="PRINTS" id="PR00096">
    <property type="entry name" value="GATASE"/>
</dbReference>
<dbReference type="SUPFAM" id="SSF56322">
    <property type="entry name" value="ADC synthase"/>
    <property type="match status" value="1"/>
</dbReference>
<evidence type="ECO:0000259" key="7">
    <source>
        <dbReference type="Pfam" id="PF04715"/>
    </source>
</evidence>
<keyword evidence="3 8" id="KW-0808">Transferase</keyword>
<dbReference type="Pfam" id="PF04715">
    <property type="entry name" value="Anth_synt_I_N"/>
    <property type="match status" value="1"/>
</dbReference>
<dbReference type="InterPro" id="IPR015890">
    <property type="entry name" value="Chorismate_C"/>
</dbReference>
<reference evidence="8" key="1">
    <citation type="submission" date="2022-06" db="EMBL/GenBank/DDBJ databases">
        <title>Draft genome sequence of Streptomyces sp. RB6PN25 isolated from peat swamp forest in Thailand.</title>
        <authorList>
            <person name="Duangmal K."/>
            <person name="Klaysubun C."/>
        </authorList>
    </citation>
    <scope>NUCLEOTIDE SEQUENCE</scope>
    <source>
        <strain evidence="8">RB6PN25</strain>
    </source>
</reference>
<dbReference type="RefSeq" id="WP_255921700.1">
    <property type="nucleotide sequence ID" value="NZ_JANFNG010000016.1"/>
</dbReference>
<evidence type="ECO:0000256" key="3">
    <source>
        <dbReference type="ARBA" id="ARBA00022679"/>
    </source>
</evidence>
<sequence>MRTLLIDNHDSYTFNLFQLIAEVNGLEPVVVKNNDALLTSSYFGGFDNIVISAGPGRPQKREDLGHVADVLARTHLPILGVCLGHQAIAHLAGARVGLAPQARHGYLSRITHDGRELFAGVPQEFTAVRYHSLCAEEPLPPELEATAWAEDGVIMGLRHRELARWGVQFHPESIASEHGRLLLANFRDLTREAGTNAASVLSTSARARDPRPPLSNDEEQSAYYLETAVLPFAVPTDAAFSQLFASSSTSFWLDSSRVEEGLSRFSFMGNADGPLSETLTYQAGSKVVTVRDTGGVRVESGDIFEVLDRRLAERRVDAPDLPFDFTGGYVGYLGYEIKADCGAQQAHQAETADAMWTFADRLIAVDHQESKTYVLAVHQDDEDSALHAKEWLGTLTTQLLTVQEESARQRTAANGVQPLAHSAEPYFVRDAAGYRESVDECQRQLIRGESYEICLTNKAHLPFDDDDLAFYLRLRQVNPAPYAALFRNGPTAVFCSSPERFLRIGRDGWAESKPIKGTAPRDSDPERDAALAAELSSNDKTRAENLMIVDLLRNDLGQVCEIGTVTVDRFMAVESYATVHQLVSTIRGRLNPRCTPVAAVRHCFPGGSMTGAPKKRTMEIIDRLETEARGIYSGSLGYFGLSGGADLNIVIRTAVRHGDRLSIGAGGAIVLDSDREEEYQEMLLKAAAPLRAWSPTT</sequence>
<keyword evidence="9" id="KW-1185">Reference proteome</keyword>
<evidence type="ECO:0000313" key="9">
    <source>
        <dbReference type="Proteomes" id="UP001057702"/>
    </source>
</evidence>
<dbReference type="Proteomes" id="UP001057702">
    <property type="component" value="Unassembled WGS sequence"/>
</dbReference>
<proteinExistence type="inferred from homology"/>
<dbReference type="InterPro" id="IPR019999">
    <property type="entry name" value="Anth_synth_I-like"/>
</dbReference>
<dbReference type="Gene3D" id="3.40.50.880">
    <property type="match status" value="1"/>
</dbReference>
<dbReference type="InterPro" id="IPR005801">
    <property type="entry name" value="ADC_synthase"/>
</dbReference>
<dbReference type="EC" id="2.6.1.85" evidence="2"/>
<feature type="domain" description="Glutamine amidotransferase" evidence="5">
    <location>
        <begin position="4"/>
        <end position="186"/>
    </location>
</feature>
<evidence type="ECO:0000256" key="2">
    <source>
        <dbReference type="ARBA" id="ARBA00013139"/>
    </source>
</evidence>
<accession>A0ABT1Q208</accession>
<dbReference type="Gene3D" id="3.60.120.10">
    <property type="entry name" value="Anthranilate synthase"/>
    <property type="match status" value="1"/>
</dbReference>
<dbReference type="InterPro" id="IPR005802">
    <property type="entry name" value="ADC_synth_comp_1"/>
</dbReference>
<keyword evidence="4" id="KW-0315">Glutamine amidotransferase</keyword>
<dbReference type="SUPFAM" id="SSF52317">
    <property type="entry name" value="Class I glutamine amidotransferase-like"/>
    <property type="match status" value="1"/>
</dbReference>
<dbReference type="PRINTS" id="PR00099">
    <property type="entry name" value="CPSGATASE"/>
</dbReference>
<dbReference type="InterPro" id="IPR006221">
    <property type="entry name" value="TrpG/PapA_dom"/>
</dbReference>
<comment type="caution">
    <text evidence="8">The sequence shown here is derived from an EMBL/GenBank/DDBJ whole genome shotgun (WGS) entry which is preliminary data.</text>
</comment>